<name>A0A2P7QLS1_9SPHN</name>
<protein>
    <submittedName>
        <fullName evidence="2">Phage tail protein</fullName>
    </submittedName>
</protein>
<evidence type="ECO:0000313" key="3">
    <source>
        <dbReference type="Proteomes" id="UP000241167"/>
    </source>
</evidence>
<dbReference type="Pfam" id="PF07484">
    <property type="entry name" value="Collar"/>
    <property type="match status" value="1"/>
</dbReference>
<dbReference type="AlphaFoldDB" id="A0A2P7QLS1"/>
<dbReference type="RefSeq" id="WP_106514083.1">
    <property type="nucleotide sequence ID" value="NZ_PXYI01000005.1"/>
</dbReference>
<dbReference type="Proteomes" id="UP000241167">
    <property type="component" value="Unassembled WGS sequence"/>
</dbReference>
<dbReference type="SUPFAM" id="SSF88874">
    <property type="entry name" value="Receptor-binding domain of short tail fibre protein gp12"/>
    <property type="match status" value="1"/>
</dbReference>
<dbReference type="EMBL" id="PXYI01000005">
    <property type="protein sequence ID" value="PSJ38889.1"/>
    <property type="molecule type" value="Genomic_DNA"/>
</dbReference>
<feature type="domain" description="Phage tail collar" evidence="1">
    <location>
        <begin position="7"/>
        <end position="63"/>
    </location>
</feature>
<dbReference type="InterPro" id="IPR011083">
    <property type="entry name" value="Phage_tail_collar_dom"/>
</dbReference>
<gene>
    <name evidence="2" type="ORF">C7I55_16340</name>
</gene>
<keyword evidence="3" id="KW-1185">Reference proteome</keyword>
<reference evidence="2 3" key="1">
    <citation type="submission" date="2018-03" db="EMBL/GenBank/DDBJ databases">
        <title>The draft genome of Sphingosinicella sp. GL-C-18.</title>
        <authorList>
            <person name="Liu L."/>
            <person name="Li L."/>
            <person name="Liang L."/>
            <person name="Zhang X."/>
            <person name="Wang T."/>
        </authorList>
    </citation>
    <scope>NUCLEOTIDE SEQUENCE [LARGE SCALE GENOMIC DNA]</scope>
    <source>
        <strain evidence="2 3">GL-C-18</strain>
    </source>
</reference>
<sequence length="182" mass="19084">MSEPFLGQIQIFSFDFPPKGWAFCNGQLLPINQNQALFALLGTAYGGNGQTVFALPNLQGRVPLHFFGSPYPLGNAGGETYHTITIDELPQHNHSMSALPGTGSADVQGITPGATKAPAQALVSLQGGGTNQAQLYGTGATNGAMTPTTITNVGGSQPHENRQPYLVLNFCIALQGIFPSQN</sequence>
<organism evidence="2 3">
    <name type="scientific">Allosphingosinicella deserti</name>
    <dbReference type="NCBI Taxonomy" id="2116704"/>
    <lineage>
        <taxon>Bacteria</taxon>
        <taxon>Pseudomonadati</taxon>
        <taxon>Pseudomonadota</taxon>
        <taxon>Alphaproteobacteria</taxon>
        <taxon>Sphingomonadales</taxon>
        <taxon>Sphingomonadaceae</taxon>
        <taxon>Allosphingosinicella</taxon>
    </lineage>
</organism>
<dbReference type="OrthoDB" id="9810174at2"/>
<evidence type="ECO:0000313" key="2">
    <source>
        <dbReference type="EMBL" id="PSJ38889.1"/>
    </source>
</evidence>
<dbReference type="InterPro" id="IPR037053">
    <property type="entry name" value="Phage_tail_collar_dom_sf"/>
</dbReference>
<comment type="caution">
    <text evidence="2">The sequence shown here is derived from an EMBL/GenBank/DDBJ whole genome shotgun (WGS) entry which is preliminary data.</text>
</comment>
<proteinExistence type="predicted"/>
<evidence type="ECO:0000259" key="1">
    <source>
        <dbReference type="Pfam" id="PF07484"/>
    </source>
</evidence>
<accession>A0A2P7QLS1</accession>
<dbReference type="Gene3D" id="3.90.1340.10">
    <property type="entry name" value="Phage tail collar domain"/>
    <property type="match status" value="1"/>
</dbReference>